<dbReference type="PANTHER" id="PTHR43280:SF29">
    <property type="entry name" value="ARAC-FAMILY TRANSCRIPTIONAL REGULATOR"/>
    <property type="match status" value="1"/>
</dbReference>
<dbReference type="AlphaFoldDB" id="A0A427BFY9"/>
<keyword evidence="4" id="KW-0802">TPR repeat</keyword>
<proteinExistence type="predicted"/>
<name>A0A427BFY9_9FLAO</name>
<keyword evidence="6" id="KW-1133">Transmembrane helix</keyword>
<dbReference type="Proteomes" id="UP000267844">
    <property type="component" value="Unassembled WGS sequence"/>
</dbReference>
<dbReference type="EMBL" id="RHPO01000047">
    <property type="protein sequence ID" value="RRT87959.1"/>
    <property type="molecule type" value="Genomic_DNA"/>
</dbReference>
<feature type="repeat" description="TPR" evidence="4">
    <location>
        <begin position="166"/>
        <end position="199"/>
    </location>
</feature>
<dbReference type="InterPro" id="IPR011990">
    <property type="entry name" value="TPR-like_helical_dom_sf"/>
</dbReference>
<dbReference type="Gene3D" id="1.10.10.60">
    <property type="entry name" value="Homeodomain-like"/>
    <property type="match status" value="2"/>
</dbReference>
<evidence type="ECO:0000256" key="5">
    <source>
        <dbReference type="SAM" id="Coils"/>
    </source>
</evidence>
<comment type="caution">
    <text evidence="8">The sequence shown here is derived from an EMBL/GenBank/DDBJ whole genome shotgun (WGS) entry which is preliminary data.</text>
</comment>
<evidence type="ECO:0000256" key="6">
    <source>
        <dbReference type="SAM" id="Phobius"/>
    </source>
</evidence>
<keyword evidence="2" id="KW-0238">DNA-binding</keyword>
<dbReference type="PROSITE" id="PS01124">
    <property type="entry name" value="HTH_ARAC_FAMILY_2"/>
    <property type="match status" value="1"/>
</dbReference>
<gene>
    <name evidence="8" type="ORF">EGI89_14125</name>
</gene>
<dbReference type="InterPro" id="IPR009057">
    <property type="entry name" value="Homeodomain-like_sf"/>
</dbReference>
<dbReference type="Pfam" id="PF12833">
    <property type="entry name" value="HTH_18"/>
    <property type="match status" value="1"/>
</dbReference>
<keyword evidence="5" id="KW-0175">Coiled coil</keyword>
<dbReference type="SMART" id="SM00342">
    <property type="entry name" value="HTH_ARAC"/>
    <property type="match status" value="1"/>
</dbReference>
<dbReference type="RefSeq" id="WP_125350657.1">
    <property type="nucleotide sequence ID" value="NZ_RHPN01000046.1"/>
</dbReference>
<feature type="domain" description="HTH araC/xylS-type" evidence="7">
    <location>
        <begin position="442"/>
        <end position="550"/>
    </location>
</feature>
<reference evidence="8 9" key="1">
    <citation type="submission" date="2018-10" db="EMBL/GenBank/DDBJ databases">
        <title>Transmission dynamics of multidrug resistant bacteria on intensive care unit surfaces.</title>
        <authorList>
            <person name="D'Souza A.W."/>
            <person name="Potter R.F."/>
            <person name="Wallace M."/>
            <person name="Shupe A."/>
            <person name="Patel S."/>
            <person name="Sun S."/>
            <person name="Gul D."/>
            <person name="Kwon J.H."/>
            <person name="Andleeb S."/>
            <person name="Burnham C.-A.D."/>
            <person name="Dantas G."/>
        </authorList>
    </citation>
    <scope>NUCLEOTIDE SEQUENCE [LARGE SCALE GENOMIC DNA]</scope>
    <source>
        <strain evidence="8 9">WF_348</strain>
    </source>
</reference>
<evidence type="ECO:0000313" key="8">
    <source>
        <dbReference type="EMBL" id="RRT87959.1"/>
    </source>
</evidence>
<keyword evidence="3" id="KW-0804">Transcription</keyword>
<feature type="transmembrane region" description="Helical" evidence="6">
    <location>
        <begin position="357"/>
        <end position="377"/>
    </location>
</feature>
<accession>A0A427BFY9</accession>
<protein>
    <submittedName>
        <fullName evidence="8">Helix-turn-helix domain-containing protein</fullName>
    </submittedName>
</protein>
<sequence length="557" mass="65073">MTKCYYSFKTSKLGKFKNLFSGVFGILKKKQLNACAFLLLFSLGFGQFNYKNYSNLFKDNPNEILNRWQKDYKIEKDASNRADLLIFVSEVYRIQGDYNNMIVFIDKAAEEAENVDDKLLHADLNSYRAYAYFLIDALTKSEELTLKQIELAKGLNNEKDRNLLILDAYNQLGSIKKKQKKYPEAIENYKKGLSILKRIENLDTYNYADRYGGLNNNISATFTQQGNLDSAKFYIKKVEAIPNLHNEIPRLYGISQLALGELSYQNNKLEEAQMYFQNALPIFEKDKYSDKLLKLYRILNNLYTKRGDREKALKYEKLQMLQTQQLDYNKVEAVDVIVNNLEKDREKAEKKAETRIAVIWCLIAFSLSALVGLYVYLKRKKEKQKLLYQQIISKLELQLNEKNTITDINFLKENQYQKSNKQPIYQNDEAPKTSFISDTTEQELIKKLQKFEKSEKFTNKELSISLLAIQLGTNTKYLSEVISKHYNKNYNTYINELRIDYICKKIATDPKFRKYKITYLAEVCGFSSYNTFTTIFKNTTGMSPSSFLKEAILQDLK</sequence>
<evidence type="ECO:0000256" key="3">
    <source>
        <dbReference type="ARBA" id="ARBA00023163"/>
    </source>
</evidence>
<evidence type="ECO:0000256" key="2">
    <source>
        <dbReference type="ARBA" id="ARBA00023125"/>
    </source>
</evidence>
<organism evidence="8 9">
    <name type="scientific">Empedobacter falsenii</name>
    <dbReference type="NCBI Taxonomy" id="343874"/>
    <lineage>
        <taxon>Bacteria</taxon>
        <taxon>Pseudomonadati</taxon>
        <taxon>Bacteroidota</taxon>
        <taxon>Flavobacteriia</taxon>
        <taxon>Flavobacteriales</taxon>
        <taxon>Weeksellaceae</taxon>
        <taxon>Empedobacter</taxon>
    </lineage>
</organism>
<dbReference type="GO" id="GO:0043565">
    <property type="term" value="F:sequence-specific DNA binding"/>
    <property type="evidence" value="ECO:0007669"/>
    <property type="project" value="InterPro"/>
</dbReference>
<evidence type="ECO:0000259" key="7">
    <source>
        <dbReference type="PROSITE" id="PS01124"/>
    </source>
</evidence>
<evidence type="ECO:0000256" key="1">
    <source>
        <dbReference type="ARBA" id="ARBA00023015"/>
    </source>
</evidence>
<dbReference type="PANTHER" id="PTHR43280">
    <property type="entry name" value="ARAC-FAMILY TRANSCRIPTIONAL REGULATOR"/>
    <property type="match status" value="1"/>
</dbReference>
<evidence type="ECO:0000256" key="4">
    <source>
        <dbReference type="PROSITE-ProRule" id="PRU00339"/>
    </source>
</evidence>
<dbReference type="GO" id="GO:0003700">
    <property type="term" value="F:DNA-binding transcription factor activity"/>
    <property type="evidence" value="ECO:0007669"/>
    <property type="project" value="InterPro"/>
</dbReference>
<dbReference type="InterPro" id="IPR018060">
    <property type="entry name" value="HTH_AraC"/>
</dbReference>
<dbReference type="SUPFAM" id="SSF46689">
    <property type="entry name" value="Homeodomain-like"/>
    <property type="match status" value="1"/>
</dbReference>
<keyword evidence="6" id="KW-0812">Transmembrane</keyword>
<evidence type="ECO:0000313" key="9">
    <source>
        <dbReference type="Proteomes" id="UP000267844"/>
    </source>
</evidence>
<keyword evidence="6" id="KW-0472">Membrane</keyword>
<dbReference type="Gene3D" id="1.25.40.10">
    <property type="entry name" value="Tetratricopeptide repeat domain"/>
    <property type="match status" value="2"/>
</dbReference>
<dbReference type="PROSITE" id="PS50005">
    <property type="entry name" value="TPR"/>
    <property type="match status" value="1"/>
</dbReference>
<feature type="coiled-coil region" evidence="5">
    <location>
        <begin position="331"/>
        <end position="358"/>
    </location>
</feature>
<dbReference type="InterPro" id="IPR019734">
    <property type="entry name" value="TPR_rpt"/>
</dbReference>
<dbReference type="SMART" id="SM00028">
    <property type="entry name" value="TPR"/>
    <property type="match status" value="3"/>
</dbReference>
<dbReference type="Pfam" id="PF13181">
    <property type="entry name" value="TPR_8"/>
    <property type="match status" value="1"/>
</dbReference>
<dbReference type="SUPFAM" id="SSF48452">
    <property type="entry name" value="TPR-like"/>
    <property type="match status" value="2"/>
</dbReference>
<keyword evidence="1" id="KW-0805">Transcription regulation</keyword>